<dbReference type="OrthoDB" id="1574204at2759"/>
<dbReference type="PRINTS" id="PR00019">
    <property type="entry name" value="LEURICHRPT"/>
</dbReference>
<evidence type="ECO:0000256" key="4">
    <source>
        <dbReference type="SAM" id="Phobius"/>
    </source>
</evidence>
<gene>
    <name evidence="8" type="primary">tpbg</name>
</gene>
<dbReference type="SUPFAM" id="SSF52058">
    <property type="entry name" value="L domain-like"/>
    <property type="match status" value="1"/>
</dbReference>
<name>A0A8C5E2S4_GOUWI</name>
<dbReference type="Ensembl" id="ENSGWIT00000017194.1">
    <property type="protein sequence ID" value="ENSGWIP00000015562.1"/>
    <property type="gene ID" value="ENSGWIG00000008726.1"/>
</dbReference>
<dbReference type="PANTHER" id="PTHR24364:SF21">
    <property type="entry name" value="TROPHOBLAST GLYCOPROTEIN B"/>
    <property type="match status" value="1"/>
</dbReference>
<evidence type="ECO:0008006" key="10">
    <source>
        <dbReference type="Google" id="ProtNLM"/>
    </source>
</evidence>
<keyword evidence="1" id="KW-0433">Leucine-rich repeat</keyword>
<dbReference type="Pfam" id="PF13855">
    <property type="entry name" value="LRR_8"/>
    <property type="match status" value="1"/>
</dbReference>
<evidence type="ECO:0000313" key="8">
    <source>
        <dbReference type="Ensembl" id="ENSGWIP00000015562.1"/>
    </source>
</evidence>
<dbReference type="RefSeq" id="XP_028326816.1">
    <property type="nucleotide sequence ID" value="XM_028471015.1"/>
</dbReference>
<evidence type="ECO:0000256" key="2">
    <source>
        <dbReference type="ARBA" id="ARBA00022729"/>
    </source>
</evidence>
<keyword evidence="9" id="KW-1185">Reference proteome</keyword>
<keyword evidence="3" id="KW-0677">Repeat</keyword>
<dbReference type="InterPro" id="IPR052286">
    <property type="entry name" value="Wnt_signaling_inhibitor"/>
</dbReference>
<evidence type="ECO:0000256" key="5">
    <source>
        <dbReference type="SAM" id="SignalP"/>
    </source>
</evidence>
<accession>A0A8C5E2S4</accession>
<feature type="signal peptide" evidence="5">
    <location>
        <begin position="1"/>
        <end position="36"/>
    </location>
</feature>
<feature type="domain" description="LRRNT" evidence="6">
    <location>
        <begin position="36"/>
        <end position="68"/>
    </location>
</feature>
<proteinExistence type="predicted"/>
<dbReference type="FunFam" id="3.80.10.10:FF:000082">
    <property type="entry name" value="Leucine-rich repeat-containing 24"/>
    <property type="match status" value="1"/>
</dbReference>
<dbReference type="PANTHER" id="PTHR24364">
    <property type="entry name" value="LP06937P"/>
    <property type="match status" value="1"/>
</dbReference>
<dbReference type="SMART" id="SM00013">
    <property type="entry name" value="LRRNT"/>
    <property type="match status" value="1"/>
</dbReference>
<protein>
    <recommendedName>
        <fullName evidence="10">Trophoblast glycoprotein b</fullName>
    </recommendedName>
</protein>
<evidence type="ECO:0000313" key="9">
    <source>
        <dbReference type="Proteomes" id="UP000694680"/>
    </source>
</evidence>
<reference evidence="8" key="1">
    <citation type="submission" date="2020-06" db="EMBL/GenBank/DDBJ databases">
        <authorList>
            <consortium name="Wellcome Sanger Institute Data Sharing"/>
        </authorList>
    </citation>
    <scope>NUCLEOTIDE SEQUENCE [LARGE SCALE GENOMIC DNA]</scope>
</reference>
<feature type="transmembrane region" description="Helical" evidence="4">
    <location>
        <begin position="312"/>
        <end position="332"/>
    </location>
</feature>
<evidence type="ECO:0000259" key="6">
    <source>
        <dbReference type="SMART" id="SM00013"/>
    </source>
</evidence>
<dbReference type="InterPro" id="IPR001611">
    <property type="entry name" value="Leu-rich_rpt"/>
</dbReference>
<evidence type="ECO:0000256" key="1">
    <source>
        <dbReference type="ARBA" id="ARBA00022614"/>
    </source>
</evidence>
<evidence type="ECO:0000259" key="7">
    <source>
        <dbReference type="SMART" id="SM00082"/>
    </source>
</evidence>
<keyword evidence="4" id="KW-1133">Transmembrane helix</keyword>
<feature type="chain" id="PRO_5034050819" description="Trophoblast glycoprotein b" evidence="5">
    <location>
        <begin position="37"/>
        <end position="376"/>
    </location>
</feature>
<dbReference type="InterPro" id="IPR032675">
    <property type="entry name" value="LRR_dom_sf"/>
</dbReference>
<dbReference type="InterPro" id="IPR000372">
    <property type="entry name" value="LRRNT"/>
</dbReference>
<keyword evidence="2 5" id="KW-0732">Signal</keyword>
<reference evidence="8" key="3">
    <citation type="submission" date="2025-09" db="UniProtKB">
        <authorList>
            <consortium name="Ensembl"/>
        </authorList>
    </citation>
    <scope>IDENTIFICATION</scope>
</reference>
<dbReference type="InterPro" id="IPR003591">
    <property type="entry name" value="Leu-rich_rpt_typical-subtyp"/>
</dbReference>
<dbReference type="InterPro" id="IPR000483">
    <property type="entry name" value="Cys-rich_flank_reg_C"/>
</dbReference>
<keyword evidence="4" id="KW-0472">Membrane</keyword>
<dbReference type="CTD" id="7162"/>
<dbReference type="Proteomes" id="UP000694680">
    <property type="component" value="Chromosome 16"/>
</dbReference>
<sequence length="376" mass="41996">MGLLCPSCGMNRGERLHRSAVLPLLVLLSTALCAHGCPQSCLCSSQTVKCQNQLLDAIPPSLPANTKSLFLTGNTISRIGADSFPTRLDQLTDLYLSGNELEFVDAMAFENFPNLQRLDLSNNQLQNISDRAFPADSKLQLLNLSSSFSNHSSMEMVLGFLRHGNLLQLTSLDLSNNQLLILPNGVLTNLSSLASLTLQNSSIITIYNGTLTVPPLRELDLRDNSLRSLTASMQAELSLKPLLRVWLAGNPWRCDCLFEDTLEWLRNSTQVVDMKNLTCAEPKALRQQQLLVLEPTSLKCSNEMEGVLETSYVFLGLVLALIGVIFLLVLYLNRKGIKRWMYNFRDACRDHMEGYHYRYEINSDPRLANLSINSDV</sequence>
<organism evidence="8 9">
    <name type="scientific">Gouania willdenowi</name>
    <name type="common">Blunt-snouted clingfish</name>
    <name type="synonym">Lepadogaster willdenowi</name>
    <dbReference type="NCBI Taxonomy" id="441366"/>
    <lineage>
        <taxon>Eukaryota</taxon>
        <taxon>Metazoa</taxon>
        <taxon>Chordata</taxon>
        <taxon>Craniata</taxon>
        <taxon>Vertebrata</taxon>
        <taxon>Euteleostomi</taxon>
        <taxon>Actinopterygii</taxon>
        <taxon>Neopterygii</taxon>
        <taxon>Teleostei</taxon>
        <taxon>Neoteleostei</taxon>
        <taxon>Acanthomorphata</taxon>
        <taxon>Ovalentaria</taxon>
        <taxon>Blenniimorphae</taxon>
        <taxon>Blenniiformes</taxon>
        <taxon>Gobiesocoidei</taxon>
        <taxon>Gobiesocidae</taxon>
        <taxon>Gobiesocinae</taxon>
        <taxon>Gouania</taxon>
    </lineage>
</organism>
<dbReference type="AlphaFoldDB" id="A0A8C5E2S4"/>
<dbReference type="PROSITE" id="PS51450">
    <property type="entry name" value="LRR"/>
    <property type="match status" value="1"/>
</dbReference>
<dbReference type="SMART" id="SM00082">
    <property type="entry name" value="LRRCT"/>
    <property type="match status" value="1"/>
</dbReference>
<feature type="domain" description="LRRCT" evidence="7">
    <location>
        <begin position="250"/>
        <end position="301"/>
    </location>
</feature>
<dbReference type="GO" id="GO:0090090">
    <property type="term" value="P:negative regulation of canonical Wnt signaling pathway"/>
    <property type="evidence" value="ECO:0007669"/>
    <property type="project" value="TreeGrafter"/>
</dbReference>
<dbReference type="Pfam" id="PF00560">
    <property type="entry name" value="LRR_1"/>
    <property type="match status" value="1"/>
</dbReference>
<dbReference type="GeneID" id="114478157"/>
<dbReference type="Gene3D" id="3.80.10.10">
    <property type="entry name" value="Ribonuclease Inhibitor"/>
    <property type="match status" value="1"/>
</dbReference>
<keyword evidence="4" id="KW-0812">Transmembrane</keyword>
<dbReference type="SMART" id="SM00369">
    <property type="entry name" value="LRR_TYP"/>
    <property type="match status" value="5"/>
</dbReference>
<evidence type="ECO:0000256" key="3">
    <source>
        <dbReference type="ARBA" id="ARBA00022737"/>
    </source>
</evidence>
<reference evidence="8" key="2">
    <citation type="submission" date="2025-08" db="UniProtKB">
        <authorList>
            <consortium name="Ensembl"/>
        </authorList>
    </citation>
    <scope>IDENTIFICATION</scope>
</reference>
<dbReference type="GO" id="GO:0005886">
    <property type="term" value="C:plasma membrane"/>
    <property type="evidence" value="ECO:0007669"/>
    <property type="project" value="TreeGrafter"/>
</dbReference>